<reference evidence="1" key="1">
    <citation type="submission" date="2023-10" db="EMBL/GenBank/DDBJ databases">
        <title>The genome sequence of Streptomyces violaceoruber CGMCC 4.1801.</title>
        <authorList>
            <person name="Mo P."/>
        </authorList>
    </citation>
    <scope>NUCLEOTIDE SEQUENCE</scope>
    <source>
        <strain evidence="1">CGMCC 4.1801</strain>
    </source>
</reference>
<organism evidence="1 2">
    <name type="scientific">Streptomyces violaceoruber</name>
    <dbReference type="NCBI Taxonomy" id="1935"/>
    <lineage>
        <taxon>Bacteria</taxon>
        <taxon>Bacillati</taxon>
        <taxon>Actinomycetota</taxon>
        <taxon>Actinomycetes</taxon>
        <taxon>Kitasatosporales</taxon>
        <taxon>Streptomycetaceae</taxon>
        <taxon>Streptomyces</taxon>
        <taxon>Streptomyces violaceoruber group</taxon>
    </lineage>
</organism>
<dbReference type="EMBL" id="CP137734">
    <property type="protein sequence ID" value="WOY99779.1"/>
    <property type="molecule type" value="Genomic_DNA"/>
</dbReference>
<evidence type="ECO:0000313" key="2">
    <source>
        <dbReference type="Proteomes" id="UP001303608"/>
    </source>
</evidence>
<evidence type="ECO:0000313" key="1">
    <source>
        <dbReference type="EMBL" id="WOY99779.1"/>
    </source>
</evidence>
<sequence>MAQPTMPCYADPQRKPLTCGTYGLSSWELRAEARRLLFERGWQLWEVAARLALPRPGRGRS</sequence>
<gene>
    <name evidence="1" type="ORF">R2E43_20905</name>
</gene>
<accession>A0ACD4WQE7</accession>
<protein>
    <submittedName>
        <fullName evidence="1">Uncharacterized protein</fullName>
    </submittedName>
</protein>
<proteinExistence type="predicted"/>
<name>A0ACD4WQE7_STRVN</name>
<dbReference type="Proteomes" id="UP001303608">
    <property type="component" value="Chromosome"/>
</dbReference>
<keyword evidence="2" id="KW-1185">Reference proteome</keyword>